<gene>
    <name evidence="6" type="ORF">J9309_10970</name>
</gene>
<dbReference type="PANTHER" id="PTHR43214">
    <property type="entry name" value="TWO-COMPONENT RESPONSE REGULATOR"/>
    <property type="match status" value="1"/>
</dbReference>
<dbReference type="CDD" id="cd06170">
    <property type="entry name" value="LuxR_C_like"/>
    <property type="match status" value="1"/>
</dbReference>
<evidence type="ECO:0000256" key="3">
    <source>
        <dbReference type="PROSITE-ProRule" id="PRU00169"/>
    </source>
</evidence>
<evidence type="ECO:0000256" key="1">
    <source>
        <dbReference type="ARBA" id="ARBA00022553"/>
    </source>
</evidence>
<dbReference type="SUPFAM" id="SSF46894">
    <property type="entry name" value="C-terminal effector domain of the bipartite response regulators"/>
    <property type="match status" value="1"/>
</dbReference>
<comment type="caution">
    <text evidence="3">Lacks conserved residue(s) required for the propagation of feature annotation.</text>
</comment>
<dbReference type="Pfam" id="PF00196">
    <property type="entry name" value="GerE"/>
    <property type="match status" value="1"/>
</dbReference>
<feature type="domain" description="Response regulatory" evidence="5">
    <location>
        <begin position="2"/>
        <end position="118"/>
    </location>
</feature>
<reference evidence="6 7" key="1">
    <citation type="journal article" date="2021" name="Int. J. Syst. Evol. Microbiol.">
        <title>Faecalibacter bovis sp. nov., isolated from cow faeces.</title>
        <authorList>
            <person name="Li F."/>
            <person name="Zhao W."/>
            <person name="Hong Q."/>
            <person name="Shao Q."/>
            <person name="Song J."/>
            <person name="Yang S."/>
        </authorList>
    </citation>
    <scope>NUCLEOTIDE SEQUENCE [LARGE SCALE GENOMIC DNA]</scope>
    <source>
        <strain evidence="6 7">ZY171143</strain>
    </source>
</reference>
<organism evidence="6 7">
    <name type="scientific">Faecalibacter bovis</name>
    <dbReference type="NCBI Taxonomy" id="2898187"/>
    <lineage>
        <taxon>Bacteria</taxon>
        <taxon>Pseudomonadati</taxon>
        <taxon>Bacteroidota</taxon>
        <taxon>Flavobacteriia</taxon>
        <taxon>Flavobacteriales</taxon>
        <taxon>Weeksellaceae</taxon>
        <taxon>Faecalibacter</taxon>
    </lineage>
</organism>
<accession>A0ABX7XBL3</accession>
<dbReference type="SMART" id="SM00448">
    <property type="entry name" value="REC"/>
    <property type="match status" value="1"/>
</dbReference>
<proteinExistence type="predicted"/>
<feature type="domain" description="HTH luxR-type" evidence="4">
    <location>
        <begin position="147"/>
        <end position="212"/>
    </location>
</feature>
<dbReference type="CDD" id="cd17535">
    <property type="entry name" value="REC_NarL-like"/>
    <property type="match status" value="1"/>
</dbReference>
<dbReference type="InterPro" id="IPR011006">
    <property type="entry name" value="CheY-like_superfamily"/>
</dbReference>
<keyword evidence="7" id="KW-1185">Reference proteome</keyword>
<dbReference type="SMART" id="SM00421">
    <property type="entry name" value="HTH_LUXR"/>
    <property type="match status" value="1"/>
</dbReference>
<evidence type="ECO:0000259" key="5">
    <source>
        <dbReference type="PROSITE" id="PS50110"/>
    </source>
</evidence>
<dbReference type="InterPro" id="IPR058245">
    <property type="entry name" value="NreC/VraR/RcsB-like_REC"/>
</dbReference>
<dbReference type="PANTHER" id="PTHR43214:SF43">
    <property type="entry name" value="TWO-COMPONENT RESPONSE REGULATOR"/>
    <property type="match status" value="1"/>
</dbReference>
<dbReference type="PROSITE" id="PS00622">
    <property type="entry name" value="HTH_LUXR_1"/>
    <property type="match status" value="1"/>
</dbReference>
<protein>
    <submittedName>
        <fullName evidence="6">Response regulator transcription factor</fullName>
    </submittedName>
</protein>
<dbReference type="InterPro" id="IPR000792">
    <property type="entry name" value="Tscrpt_reg_LuxR_C"/>
</dbReference>
<dbReference type="PROSITE" id="PS50110">
    <property type="entry name" value="RESPONSE_REGULATORY"/>
    <property type="match status" value="1"/>
</dbReference>
<sequence>MRIFILDHHKIVIDGLIALLNRKKGIEIVGFATTLHEAKEWLTKNEVDLVITEIKFDNDDATDLIKLIKHMHKNTKILILTGDNRIKKVSGLFKLGINGFIEKHNETKFLIEAIKCVSNGESYIGEDLRNKIIQNFSNPYLSTNSNFNEVLGSITNRELEIIKLICEGCNSKEISSKLFISFNTVETHRKRIFQKLQIKNSIALIRFAIKHDLIDNNL</sequence>
<keyword evidence="2" id="KW-0238">DNA-binding</keyword>
<reference evidence="7" key="2">
    <citation type="submission" date="2021-04" db="EMBL/GenBank/DDBJ databases">
        <title>Taxonomy of Flavobacteriaceae bacterium ZY171143.</title>
        <authorList>
            <person name="Li F."/>
        </authorList>
    </citation>
    <scope>NUCLEOTIDE SEQUENCE [LARGE SCALE GENOMIC DNA]</scope>
    <source>
        <strain evidence="7">ZY171143</strain>
    </source>
</reference>
<dbReference type="Pfam" id="PF00072">
    <property type="entry name" value="Response_reg"/>
    <property type="match status" value="1"/>
</dbReference>
<dbReference type="InterPro" id="IPR039420">
    <property type="entry name" value="WalR-like"/>
</dbReference>
<dbReference type="SUPFAM" id="SSF52172">
    <property type="entry name" value="CheY-like"/>
    <property type="match status" value="1"/>
</dbReference>
<evidence type="ECO:0000313" key="6">
    <source>
        <dbReference type="EMBL" id="QTV05292.1"/>
    </source>
</evidence>
<evidence type="ECO:0000259" key="4">
    <source>
        <dbReference type="PROSITE" id="PS50043"/>
    </source>
</evidence>
<keyword evidence="1" id="KW-0597">Phosphoprotein</keyword>
<evidence type="ECO:0000313" key="7">
    <source>
        <dbReference type="Proteomes" id="UP000672011"/>
    </source>
</evidence>
<evidence type="ECO:0000256" key="2">
    <source>
        <dbReference type="ARBA" id="ARBA00023125"/>
    </source>
</evidence>
<dbReference type="InterPro" id="IPR001789">
    <property type="entry name" value="Sig_transdc_resp-reg_receiver"/>
</dbReference>
<name>A0ABX7XBL3_9FLAO</name>
<dbReference type="Proteomes" id="UP000672011">
    <property type="component" value="Chromosome"/>
</dbReference>
<dbReference type="PROSITE" id="PS50043">
    <property type="entry name" value="HTH_LUXR_2"/>
    <property type="match status" value="1"/>
</dbReference>
<dbReference type="InterPro" id="IPR016032">
    <property type="entry name" value="Sig_transdc_resp-reg_C-effctor"/>
</dbReference>
<dbReference type="PRINTS" id="PR00038">
    <property type="entry name" value="HTHLUXR"/>
</dbReference>
<dbReference type="RefSeq" id="WP_230475921.1">
    <property type="nucleotide sequence ID" value="NZ_CP072842.1"/>
</dbReference>
<dbReference type="EMBL" id="CP072842">
    <property type="protein sequence ID" value="QTV05292.1"/>
    <property type="molecule type" value="Genomic_DNA"/>
</dbReference>
<dbReference type="Gene3D" id="3.40.50.2300">
    <property type="match status" value="1"/>
</dbReference>